<keyword evidence="2" id="KW-0436">Ligase</keyword>
<evidence type="ECO:0000313" key="2">
    <source>
        <dbReference type="EMBL" id="NMH27379.1"/>
    </source>
</evidence>
<name>A0A972FQ73_9FLAO</name>
<keyword evidence="2" id="KW-0378">Hydrolase</keyword>
<dbReference type="InterPro" id="IPR026336">
    <property type="entry name" value="PdeM-like"/>
</dbReference>
<proteinExistence type="predicted"/>
<dbReference type="GO" id="GO:0016787">
    <property type="term" value="F:hydrolase activity"/>
    <property type="evidence" value="ECO:0007669"/>
    <property type="project" value="UniProtKB-KW"/>
</dbReference>
<dbReference type="EMBL" id="JAAMPU010000100">
    <property type="protein sequence ID" value="NMH27379.1"/>
    <property type="molecule type" value="Genomic_DNA"/>
</dbReference>
<sequence>MEISIEKNHFELHHSGAIFWKEKSMLLISDVHLGKVSHFRKHGIAVPENAFLANFRRLTEVADYFGAELICFLGDLFHSKKNKEWDIFCHWTQSRPEKILLVTGNHDILKPEAYAQARIIVTSEFVTDAFLFTHEPEIRENHFTFCGHIHPGVTLRGVGRQFMSLSCFYLEKQQLILPAFGEFTGKWIVEPQQHARIFALTPRNVVEITLLERNGR</sequence>
<dbReference type="GO" id="GO:0004519">
    <property type="term" value="F:endonuclease activity"/>
    <property type="evidence" value="ECO:0007669"/>
    <property type="project" value="UniProtKB-KW"/>
</dbReference>
<feature type="domain" description="Calcineurin-like phosphoesterase" evidence="1">
    <location>
        <begin position="26"/>
        <end position="117"/>
    </location>
</feature>
<dbReference type="InterPro" id="IPR024173">
    <property type="entry name" value="Pesterase_MJ0037-like"/>
</dbReference>
<dbReference type="EC" id="3.1.-.-" evidence="2"/>
<comment type="caution">
    <text evidence="2">The sequence shown here is derived from an EMBL/GenBank/DDBJ whole genome shotgun (WGS) entry which is preliminary data.</text>
</comment>
<dbReference type="SUPFAM" id="SSF56300">
    <property type="entry name" value="Metallo-dependent phosphatases"/>
    <property type="match status" value="1"/>
</dbReference>
<organism evidence="2 3">
    <name type="scientific">Flavobacterium silvaticum</name>
    <dbReference type="NCBI Taxonomy" id="1852020"/>
    <lineage>
        <taxon>Bacteria</taxon>
        <taxon>Pseudomonadati</taxon>
        <taxon>Bacteroidota</taxon>
        <taxon>Flavobacteriia</taxon>
        <taxon>Flavobacteriales</taxon>
        <taxon>Flavobacteriaceae</taxon>
        <taxon>Flavobacterium</taxon>
    </lineage>
</organism>
<dbReference type="Gene3D" id="3.60.21.10">
    <property type="match status" value="1"/>
</dbReference>
<dbReference type="PIRSF" id="PIRSF000887">
    <property type="entry name" value="Pesterase_MJ0037"/>
    <property type="match status" value="1"/>
</dbReference>
<accession>A0A972FQ73</accession>
<reference evidence="2" key="1">
    <citation type="submission" date="2020-02" db="EMBL/GenBank/DDBJ databases">
        <title>Flavobacterium sp. genome.</title>
        <authorList>
            <person name="Jung H.S."/>
            <person name="Baek J.H."/>
            <person name="Jeon C.O."/>
        </authorList>
    </citation>
    <scope>NUCLEOTIDE SEQUENCE</scope>
    <source>
        <strain evidence="2">SE-s28</strain>
    </source>
</reference>
<dbReference type="NCBIfam" id="TIGR04123">
    <property type="entry name" value="P_estr_lig_assc"/>
    <property type="match status" value="1"/>
</dbReference>
<dbReference type="Pfam" id="PF00149">
    <property type="entry name" value="Metallophos"/>
    <property type="match status" value="1"/>
</dbReference>
<dbReference type="InterPro" id="IPR004843">
    <property type="entry name" value="Calcineurin-like_PHP"/>
</dbReference>
<dbReference type="PANTHER" id="PTHR39323">
    <property type="entry name" value="BLR1149 PROTEIN"/>
    <property type="match status" value="1"/>
</dbReference>
<keyword evidence="3" id="KW-1185">Reference proteome</keyword>
<dbReference type="InterPro" id="IPR029052">
    <property type="entry name" value="Metallo-depent_PP-like"/>
</dbReference>
<protein>
    <submittedName>
        <fullName evidence="2">Ligase-associated DNA damage response endonuclease PdeM</fullName>
        <ecNumber evidence="2">3.1.-.-</ecNumber>
    </submittedName>
</protein>
<gene>
    <name evidence="2" type="primary">pdeM</name>
    <name evidence="2" type="ORF">G6047_04980</name>
</gene>
<keyword evidence="2" id="KW-0255">Endonuclease</keyword>
<keyword evidence="2" id="KW-0540">Nuclease</keyword>
<dbReference type="PANTHER" id="PTHR39323:SF1">
    <property type="entry name" value="BLR1149 PROTEIN"/>
    <property type="match status" value="1"/>
</dbReference>
<evidence type="ECO:0000259" key="1">
    <source>
        <dbReference type="Pfam" id="PF00149"/>
    </source>
</evidence>
<dbReference type="RefSeq" id="WP_169526380.1">
    <property type="nucleotide sequence ID" value="NZ_JAAMPU010000100.1"/>
</dbReference>
<evidence type="ECO:0000313" key="3">
    <source>
        <dbReference type="Proteomes" id="UP000712080"/>
    </source>
</evidence>
<dbReference type="AlphaFoldDB" id="A0A972FQ73"/>
<dbReference type="Proteomes" id="UP000712080">
    <property type="component" value="Unassembled WGS sequence"/>
</dbReference>
<dbReference type="GO" id="GO:0016874">
    <property type="term" value="F:ligase activity"/>
    <property type="evidence" value="ECO:0007669"/>
    <property type="project" value="UniProtKB-KW"/>
</dbReference>